<evidence type="ECO:0000259" key="3">
    <source>
        <dbReference type="Pfam" id="PF25575"/>
    </source>
</evidence>
<dbReference type="EMBL" id="JAMFTS010000002">
    <property type="protein sequence ID" value="KAJ4789809.1"/>
    <property type="molecule type" value="Genomic_DNA"/>
</dbReference>
<dbReference type="SUPFAM" id="SSF48403">
    <property type="entry name" value="Ankyrin repeat"/>
    <property type="match status" value="1"/>
</dbReference>
<evidence type="ECO:0000313" key="4">
    <source>
        <dbReference type="EMBL" id="KAJ4782881.1"/>
    </source>
</evidence>
<dbReference type="Gene3D" id="1.25.40.10">
    <property type="entry name" value="Tetratricopeptide repeat domain"/>
    <property type="match status" value="1"/>
</dbReference>
<feature type="repeat" description="ANK" evidence="1">
    <location>
        <begin position="123"/>
        <end position="155"/>
    </location>
</feature>
<comment type="caution">
    <text evidence="4">The sequence shown here is derived from an EMBL/GenBank/DDBJ whole genome shotgun (WGS) entry which is preliminary data.</text>
</comment>
<dbReference type="EMBL" id="JAMFTS010000003">
    <property type="protein sequence ID" value="KAJ4782881.1"/>
    <property type="molecule type" value="Genomic_DNA"/>
</dbReference>
<feature type="repeat" description="ANK" evidence="1">
    <location>
        <begin position="190"/>
        <end position="222"/>
    </location>
</feature>
<reference evidence="4" key="1">
    <citation type="submission" date="2022-08" db="EMBL/GenBank/DDBJ databases">
        <authorList>
            <person name="Marques A."/>
        </authorList>
    </citation>
    <scope>NUCLEOTIDE SEQUENCE</scope>
    <source>
        <strain evidence="4">RhyPub2mFocal</strain>
        <tissue evidence="4">Leaves</tissue>
    </source>
</reference>
<dbReference type="InterPro" id="IPR036770">
    <property type="entry name" value="Ankyrin_rpt-contain_sf"/>
</dbReference>
<feature type="repeat" description="ANK" evidence="1">
    <location>
        <begin position="90"/>
        <end position="122"/>
    </location>
</feature>
<dbReference type="Pfam" id="PF25575">
    <property type="entry name" value="TPR_BSK1_C"/>
    <property type="match status" value="1"/>
</dbReference>
<evidence type="ECO:0000313" key="5">
    <source>
        <dbReference type="EMBL" id="KAJ4789809.1"/>
    </source>
</evidence>
<dbReference type="Pfam" id="PF00023">
    <property type="entry name" value="Ank"/>
    <property type="match status" value="1"/>
</dbReference>
<dbReference type="Pfam" id="PF12796">
    <property type="entry name" value="Ank_2"/>
    <property type="match status" value="2"/>
</dbReference>
<feature type="repeat" description="ANK" evidence="1">
    <location>
        <begin position="218"/>
        <end position="250"/>
    </location>
</feature>
<dbReference type="AlphaFoldDB" id="A0AAV8EVQ7"/>
<name>A0AAV8EVQ7_9POAL</name>
<dbReference type="PROSITE" id="PS50088">
    <property type="entry name" value="ANK_REPEAT"/>
    <property type="match status" value="4"/>
</dbReference>
<dbReference type="Gene3D" id="1.25.40.20">
    <property type="entry name" value="Ankyrin repeat-containing domain"/>
    <property type="match status" value="2"/>
</dbReference>
<proteinExistence type="predicted"/>
<dbReference type="Proteomes" id="UP001140206">
    <property type="component" value="Chromosome 2"/>
</dbReference>
<dbReference type="SMART" id="SM00248">
    <property type="entry name" value="ANK"/>
    <property type="match status" value="6"/>
</dbReference>
<dbReference type="InterPro" id="IPR002110">
    <property type="entry name" value="Ankyrin_rpt"/>
</dbReference>
<sequence>MASSPFFSDEDKAKAKAKKLLDAAGSGNLRLFKEIVKDFNEGNVIADKIMEIKDKNGDGAFHVAAASGSTTICQYFVEELAFPVDFCSEKGETPLLYAAMGRHPATMRYLISHGANPTVSGKEGLTPLHCAAMDGKPDLVKFLLSLGVPVDITFNHATGTPLYGAAKCDQPSTMEVLLEHHADVNAITSIGLTPLYMSVCGGYLECTKLLIKAGADVNLKCPLGIALQKGSIEIMKCLLEAGADPNVRNEYGWLPVEIAVMGEQWDILEMLFPLTSPVPGVRDWSVQGIRKYVKSNAFSKKIVESLGKELAEVKVKAADSFKKKEYKAANLFYTKAIEIDKMNGSGDAALFSNRSLCWYRTGNGDQALKDALVARRLRPEWPKAFYRMGAALMLLEEYGQASQAFINGLRLDPTNIEMKEALREAIDFLKKSDLGEDGDDL</sequence>
<feature type="domain" description="Serine/threonine-protein kinase BSK1-like TPR repeats" evidence="3">
    <location>
        <begin position="299"/>
        <end position="386"/>
    </location>
</feature>
<accession>A0AAV8EVQ7</accession>
<keyword evidence="1" id="KW-0040">ANK repeat</keyword>
<dbReference type="SMART" id="SM00028">
    <property type="entry name" value="TPR"/>
    <property type="match status" value="3"/>
</dbReference>
<dbReference type="PROSITE" id="PS50297">
    <property type="entry name" value="ANK_REP_REGION"/>
    <property type="match status" value="4"/>
</dbReference>
<dbReference type="PANTHER" id="PTHR46224:SF5">
    <property type="entry name" value="OS09G0124800 PROTEIN"/>
    <property type="match status" value="1"/>
</dbReference>
<dbReference type="PRINTS" id="PR01415">
    <property type="entry name" value="ANKYRIN"/>
</dbReference>
<protein>
    <submittedName>
        <fullName evidence="4">Ankyrin repeat family protein</fullName>
    </submittedName>
</protein>
<dbReference type="Proteomes" id="UP001140206">
    <property type="component" value="Chromosome 3"/>
</dbReference>
<gene>
    <name evidence="5" type="ORF">LUZ62_041055</name>
    <name evidence="4" type="ORF">LUZ62_067138</name>
</gene>
<evidence type="ECO:0000256" key="2">
    <source>
        <dbReference type="PROSITE-ProRule" id="PRU00339"/>
    </source>
</evidence>
<feature type="repeat" description="TPR" evidence="2">
    <location>
        <begin position="382"/>
        <end position="415"/>
    </location>
</feature>
<organism evidence="4 6">
    <name type="scientific">Rhynchospora pubera</name>
    <dbReference type="NCBI Taxonomy" id="906938"/>
    <lineage>
        <taxon>Eukaryota</taxon>
        <taxon>Viridiplantae</taxon>
        <taxon>Streptophyta</taxon>
        <taxon>Embryophyta</taxon>
        <taxon>Tracheophyta</taxon>
        <taxon>Spermatophyta</taxon>
        <taxon>Magnoliopsida</taxon>
        <taxon>Liliopsida</taxon>
        <taxon>Poales</taxon>
        <taxon>Cyperaceae</taxon>
        <taxon>Cyperoideae</taxon>
        <taxon>Rhynchosporeae</taxon>
        <taxon>Rhynchospora</taxon>
    </lineage>
</organism>
<dbReference type="SUPFAM" id="SSF48452">
    <property type="entry name" value="TPR-like"/>
    <property type="match status" value="1"/>
</dbReference>
<dbReference type="PANTHER" id="PTHR46224">
    <property type="entry name" value="ANKYRIN REPEAT FAMILY PROTEIN"/>
    <property type="match status" value="1"/>
</dbReference>
<dbReference type="PROSITE" id="PS50005">
    <property type="entry name" value="TPR"/>
    <property type="match status" value="1"/>
</dbReference>
<evidence type="ECO:0000256" key="1">
    <source>
        <dbReference type="PROSITE-ProRule" id="PRU00023"/>
    </source>
</evidence>
<evidence type="ECO:0000313" key="6">
    <source>
        <dbReference type="Proteomes" id="UP001140206"/>
    </source>
</evidence>
<dbReference type="InterPro" id="IPR058209">
    <property type="entry name" value="TPR_BSK1_C"/>
</dbReference>
<dbReference type="InterPro" id="IPR019734">
    <property type="entry name" value="TPR_rpt"/>
</dbReference>
<keyword evidence="6" id="KW-1185">Reference proteome</keyword>
<keyword evidence="2" id="KW-0802">TPR repeat</keyword>
<dbReference type="InterPro" id="IPR051616">
    <property type="entry name" value="Cul2-RING_E3_ligase_SR"/>
</dbReference>
<dbReference type="InterPro" id="IPR011990">
    <property type="entry name" value="TPR-like_helical_dom_sf"/>
</dbReference>